<feature type="domain" description="Dihydroprymidine dehydrogenase" evidence="2">
    <location>
        <begin position="20"/>
        <end position="129"/>
    </location>
</feature>
<dbReference type="KEGG" id="cbk:CLL_A0666"/>
<dbReference type="SUPFAM" id="SSF51971">
    <property type="entry name" value="Nucleotide-binding domain"/>
    <property type="match status" value="2"/>
</dbReference>
<dbReference type="AlphaFoldDB" id="B2TKR4"/>
<evidence type="ECO:0000259" key="2">
    <source>
        <dbReference type="Pfam" id="PF14691"/>
    </source>
</evidence>
<dbReference type="InterPro" id="IPR009051">
    <property type="entry name" value="Helical_ferredxn"/>
</dbReference>
<dbReference type="SUPFAM" id="SSF46548">
    <property type="entry name" value="alpha-helical ferredoxin"/>
    <property type="match status" value="1"/>
</dbReference>
<dbReference type="InterPro" id="IPR028261">
    <property type="entry name" value="DPD_II"/>
</dbReference>
<dbReference type="InterPro" id="IPR036188">
    <property type="entry name" value="FAD/NAD-bd_sf"/>
</dbReference>
<evidence type="ECO:0000313" key="3">
    <source>
        <dbReference type="EMBL" id="ACD23734.1"/>
    </source>
</evidence>
<name>B2TKR4_CLOBB</name>
<dbReference type="EC" id="1.4.1.13" evidence="3"/>
<sequence length="463" mass="49689">MDIKERMVRVPVREQNPKVRATNFEEVCLGYNEEEAIKEASRCLNCKNPKCVEGCPVSINIPGFISHVKEGNFEEAAKEVSKYSALPAVCGRVCPQESQCEGKCVLGIKGDSVSIGKLERFTADWASTNDVDLSETASKNGIKVAVIGSGPSGLTCAGDLAKKGYDVTIFEALHKAGGVLEYGIPEFRLPKEKVVKNEVDNIRKLGVKIETNVIVGRTITIDELFEEEGFKAVFIGSGAGLPKFMGIEGENANGVCSANEFLTRVNLMKAAVDGYDTPVRAGKKVAIVGGGNVAMDAARTALRLGAESHIVYRRGESELPARVEEVHHAKEEGVIFDVLTNPKEILVDENGWVKGMKCIKMELGEPDESGRRSPVEIAESEFIMDVDTVIMSLGTSPNPLISSTTQGLEINKRRCIIAEDETGLTSKEGVYAGGDAVTGAATVILAMGAGKKAAQAIDEYLTK</sequence>
<dbReference type="Gene3D" id="1.10.1060.10">
    <property type="entry name" value="Alpha-helical ferredoxin"/>
    <property type="match status" value="1"/>
</dbReference>
<dbReference type="PATRIC" id="fig|935198.13.peg.613"/>
<dbReference type="InterPro" id="IPR023753">
    <property type="entry name" value="FAD/NAD-binding_dom"/>
</dbReference>
<dbReference type="GO" id="GO:0051536">
    <property type="term" value="F:iron-sulfur cluster binding"/>
    <property type="evidence" value="ECO:0007669"/>
    <property type="project" value="InterPro"/>
</dbReference>
<dbReference type="PANTHER" id="PTHR42783:SF3">
    <property type="entry name" value="GLUTAMATE SYNTHASE [NADPH] SMALL CHAIN-RELATED"/>
    <property type="match status" value="1"/>
</dbReference>
<proteinExistence type="predicted"/>
<keyword evidence="3" id="KW-0560">Oxidoreductase</keyword>
<evidence type="ECO:0000259" key="1">
    <source>
        <dbReference type="Pfam" id="PF07992"/>
    </source>
</evidence>
<accession>B2TKR4</accession>
<reference evidence="3" key="1">
    <citation type="submission" date="2009-06" db="EMBL/GenBank/DDBJ databases">
        <authorList>
            <consortium name="US DOE Joint Genome Institute (JGI-PGF)"/>
            <person name="Lucas S."/>
            <person name="Copeland A."/>
            <person name="Lapidus A."/>
            <person name="Glavina del Rio T."/>
            <person name="Dalin E."/>
            <person name="Tice H."/>
            <person name="Bruce D."/>
            <person name="Goodwin L."/>
            <person name="Pitluck S."/>
            <person name="Kyrpides N."/>
            <person name="Mavromatis K."/>
            <person name="Ivanova N."/>
            <person name="Saunders E."/>
            <person name="Brettin T."/>
            <person name="Detter J.C."/>
            <person name="Han C."/>
            <person name="Larimer F."/>
            <person name="Land M."/>
            <person name="Hauser L."/>
            <person name="Markowitz V."/>
            <person name="Cheng J.-F."/>
            <person name="Hugenholtz P."/>
            <person name="Woyke T."/>
            <person name="Wu D."/>
            <person name="Gronow S."/>
            <person name="Klenk H.-P."/>
            <person name="Eisen J.A."/>
        </authorList>
    </citation>
    <scope>NUCLEOTIDE SEQUENCE</scope>
    <source>
        <strain evidence="3">Eklund 17B</strain>
    </source>
</reference>
<dbReference type="Pfam" id="PF07992">
    <property type="entry name" value="Pyr_redox_2"/>
    <property type="match status" value="1"/>
</dbReference>
<dbReference type="InterPro" id="IPR006004">
    <property type="entry name" value="SudA-like"/>
</dbReference>
<dbReference type="GO" id="GO:0004355">
    <property type="term" value="F:glutamate synthase (NADPH) activity"/>
    <property type="evidence" value="ECO:0007669"/>
    <property type="project" value="UniProtKB-EC"/>
</dbReference>
<dbReference type="PANTHER" id="PTHR42783">
    <property type="entry name" value="GLUTAMATE SYNTHASE [NADPH] SMALL CHAIN"/>
    <property type="match status" value="1"/>
</dbReference>
<dbReference type="Gene3D" id="3.50.50.60">
    <property type="entry name" value="FAD/NAD(P)-binding domain"/>
    <property type="match status" value="2"/>
</dbReference>
<reference evidence="3" key="2">
    <citation type="submission" date="2009-08" db="EMBL/GenBank/DDBJ databases">
        <authorList>
            <person name="Shrivastava S."/>
            <person name="Brinkac L.M."/>
            <person name="Dodson R.J."/>
            <person name="Harkins D.M."/>
            <person name="Durkin A.S."/>
            <person name="Sutton G."/>
        </authorList>
    </citation>
    <scope>NUCLEOTIDE SEQUENCE</scope>
    <source>
        <strain evidence="3">Eklund 17B</strain>
    </source>
</reference>
<feature type="domain" description="FAD/NAD(P)-binding" evidence="1">
    <location>
        <begin position="143"/>
        <end position="450"/>
    </location>
</feature>
<dbReference type="EMBL" id="CP001056">
    <property type="protein sequence ID" value="ACD23734.1"/>
    <property type="molecule type" value="Genomic_DNA"/>
</dbReference>
<organism evidence="3">
    <name type="scientific">Clostridium botulinum (strain Eklund 17B / Type B)</name>
    <dbReference type="NCBI Taxonomy" id="935198"/>
    <lineage>
        <taxon>Bacteria</taxon>
        <taxon>Bacillati</taxon>
        <taxon>Bacillota</taxon>
        <taxon>Clostridia</taxon>
        <taxon>Eubacteriales</taxon>
        <taxon>Clostridiaceae</taxon>
        <taxon>Clostridium</taxon>
    </lineage>
</organism>
<dbReference type="PRINTS" id="PR00419">
    <property type="entry name" value="ADXRDTASE"/>
</dbReference>
<dbReference type="Pfam" id="PF14691">
    <property type="entry name" value="Fer4_20"/>
    <property type="match status" value="1"/>
</dbReference>
<accession>U4PCU9</accession>
<protein>
    <submittedName>
        <fullName evidence="3">Glutamate synthase (NADPH), homotetrameric</fullName>
        <ecNumber evidence="3">1.4.1.13</ecNumber>
    </submittedName>
</protein>
<dbReference type="NCBIfam" id="TIGR01316">
    <property type="entry name" value="gltA"/>
    <property type="match status" value="1"/>
</dbReference>
<gene>
    <name evidence="3" type="primary">gltA</name>
    <name evidence="3" type="ordered locus">CLL_A0666</name>
</gene>
<dbReference type="HOGENOM" id="CLU_000422_3_3_9"/>